<dbReference type="GO" id="GO:0042802">
    <property type="term" value="F:identical protein binding"/>
    <property type="evidence" value="ECO:0007669"/>
    <property type="project" value="UniProtKB-ARBA"/>
</dbReference>
<keyword evidence="3 6" id="KW-0808">Transferase</keyword>
<feature type="binding site" evidence="6 7">
    <location>
        <position position="123"/>
    </location>
    <ligand>
        <name>S-adenosyl-L-methionine</name>
        <dbReference type="ChEBI" id="CHEBI:59789"/>
    </ligand>
</feature>
<protein>
    <recommendedName>
        <fullName evidence="6">Putative tRNA (cytidine(34)-2'-O)-methyltransferase</fullName>
        <ecNumber evidence="6">2.1.1.207</ecNumber>
    </recommendedName>
    <alternativeName>
        <fullName evidence="6">tRNA (cytidine/uridine-2'-O-)-methyltransferase</fullName>
    </alternativeName>
</protein>
<feature type="binding site" evidence="6 7">
    <location>
        <position position="131"/>
    </location>
    <ligand>
        <name>S-adenosyl-L-methionine</name>
        <dbReference type="ChEBI" id="CHEBI:59789"/>
    </ligand>
</feature>
<dbReference type="PANTHER" id="PTHR42971">
    <property type="entry name" value="TRNA (CYTIDINE(34)-2'-O)-METHYLTRANSFERASE"/>
    <property type="match status" value="1"/>
</dbReference>
<dbReference type="GO" id="GO:0141102">
    <property type="term" value="F:tRNA (5-carboxymethylaminomethyluridine(34)-2'-O)-methyltransferase activity"/>
    <property type="evidence" value="ECO:0007669"/>
    <property type="project" value="RHEA"/>
</dbReference>
<evidence type="ECO:0000256" key="2">
    <source>
        <dbReference type="ARBA" id="ARBA00022603"/>
    </source>
</evidence>
<dbReference type="SUPFAM" id="SSF75217">
    <property type="entry name" value="alpha/beta knot"/>
    <property type="match status" value="1"/>
</dbReference>
<evidence type="ECO:0000313" key="9">
    <source>
        <dbReference type="EMBL" id="BBM36645.1"/>
    </source>
</evidence>
<dbReference type="GO" id="GO:0005737">
    <property type="term" value="C:cytoplasm"/>
    <property type="evidence" value="ECO:0007669"/>
    <property type="project" value="UniProtKB-SubCell"/>
</dbReference>
<dbReference type="GO" id="GO:0003723">
    <property type="term" value="F:RNA binding"/>
    <property type="evidence" value="ECO:0007669"/>
    <property type="project" value="InterPro"/>
</dbReference>
<dbReference type="FunFam" id="3.40.1280.10:FF:000002">
    <property type="entry name" value="Peptidylprolyl isomerase"/>
    <property type="match status" value="1"/>
</dbReference>
<evidence type="ECO:0000256" key="5">
    <source>
        <dbReference type="ARBA" id="ARBA00022694"/>
    </source>
</evidence>
<dbReference type="OrthoDB" id="9789043at2"/>
<evidence type="ECO:0000256" key="1">
    <source>
        <dbReference type="ARBA" id="ARBA00022490"/>
    </source>
</evidence>
<comment type="catalytic activity">
    <reaction evidence="6">
        <text>cytidine(34) in tRNA + S-adenosyl-L-methionine = 2'-O-methylcytidine(34) in tRNA + S-adenosyl-L-homocysteine + H(+)</text>
        <dbReference type="Rhea" id="RHEA:43084"/>
        <dbReference type="Rhea" id="RHEA-COMP:10331"/>
        <dbReference type="Rhea" id="RHEA-COMP:10332"/>
        <dbReference type="ChEBI" id="CHEBI:15378"/>
        <dbReference type="ChEBI" id="CHEBI:57856"/>
        <dbReference type="ChEBI" id="CHEBI:59789"/>
        <dbReference type="ChEBI" id="CHEBI:74495"/>
        <dbReference type="ChEBI" id="CHEBI:82748"/>
        <dbReference type="EC" id="2.1.1.207"/>
    </reaction>
</comment>
<evidence type="ECO:0000259" key="8">
    <source>
        <dbReference type="Pfam" id="PF00588"/>
    </source>
</evidence>
<keyword evidence="1 6" id="KW-0963">Cytoplasm</keyword>
<dbReference type="InterPro" id="IPR029026">
    <property type="entry name" value="tRNA_m1G_MTases_N"/>
</dbReference>
<dbReference type="STRING" id="714315.GCA_000516535_01596"/>
<comment type="similarity">
    <text evidence="6">Belongs to the class IV-like SAM-binding methyltransferase superfamily. RNA methyltransferase TrmH family. TrmL subfamily.</text>
</comment>
<dbReference type="RefSeq" id="WP_026737885.1">
    <property type="nucleotide sequence ID" value="NZ_AP019822.1"/>
</dbReference>
<evidence type="ECO:0000256" key="6">
    <source>
        <dbReference type="HAMAP-Rule" id="MF_01885"/>
    </source>
</evidence>
<dbReference type="InterPro" id="IPR029028">
    <property type="entry name" value="Alpha/beta_knot_MTases"/>
</dbReference>
<dbReference type="CDD" id="cd18094">
    <property type="entry name" value="SpoU-like_TrmL"/>
    <property type="match status" value="1"/>
</dbReference>
<comment type="function">
    <text evidence="6">Could methylate the ribose at the nucleotide 34 wobble position in tRNA.</text>
</comment>
<dbReference type="GO" id="GO:0141098">
    <property type="term" value="F:tRNA (cytidine(34)-2'-O)-methyltransferase activity"/>
    <property type="evidence" value="ECO:0007669"/>
    <property type="project" value="RHEA"/>
</dbReference>
<comment type="caution">
    <text evidence="6">Lacks conserved residue(s) required for the propagation of feature annotation.</text>
</comment>
<feature type="binding site" evidence="6 7">
    <location>
        <position position="102"/>
    </location>
    <ligand>
        <name>S-adenosyl-L-methionine</name>
        <dbReference type="ChEBI" id="CHEBI:59789"/>
    </ligand>
</feature>
<accession>A0A510JEH6</accession>
<keyword evidence="2 6" id="KW-0489">Methyltransferase</keyword>
<dbReference type="GO" id="GO:0002130">
    <property type="term" value="P:wobble position ribose methylation"/>
    <property type="evidence" value="ECO:0007669"/>
    <property type="project" value="TreeGrafter"/>
</dbReference>
<gene>
    <name evidence="9" type="ORF">JCM16774_1589</name>
</gene>
<dbReference type="Pfam" id="PF00588">
    <property type="entry name" value="SpoU_methylase"/>
    <property type="match status" value="1"/>
</dbReference>
<sequence length="156" mass="18276">MNIVLLNPEIPYNTGNIGRTCVLTKTKLHLIKPLGFSLDEKAVKRSGLDYWKDVQLYVWEDFEHFFKENVENKNVNLYFATTKTKRRYSDVNYGKNDYVMFGPESRGIPEEILNRYKENNITIPMLPLGRSLNLSNSAAIILYEALRQNDFEYEKI</sequence>
<dbReference type="KEGG" id="lgo:JCM16774_1589"/>
<keyword evidence="4 6" id="KW-0949">S-adenosyl-L-methionine</keyword>
<dbReference type="AlphaFoldDB" id="A0A510JEH6"/>
<evidence type="ECO:0000256" key="3">
    <source>
        <dbReference type="ARBA" id="ARBA00022679"/>
    </source>
</evidence>
<feature type="domain" description="tRNA/rRNA methyltransferase SpoU type" evidence="8">
    <location>
        <begin position="2"/>
        <end position="143"/>
    </location>
</feature>
<evidence type="ECO:0000256" key="4">
    <source>
        <dbReference type="ARBA" id="ARBA00022691"/>
    </source>
</evidence>
<dbReference type="Gene3D" id="3.40.1280.10">
    <property type="match status" value="1"/>
</dbReference>
<dbReference type="Proteomes" id="UP000321606">
    <property type="component" value="Chromosome"/>
</dbReference>
<dbReference type="PANTHER" id="PTHR42971:SF1">
    <property type="entry name" value="TRNA (CYTIDINE(34)-2'-O)-METHYLTRANSFERASE"/>
    <property type="match status" value="1"/>
</dbReference>
<dbReference type="PIRSF" id="PIRSF029256">
    <property type="entry name" value="SpoU_TrmH_prd"/>
    <property type="match status" value="1"/>
</dbReference>
<keyword evidence="5 6" id="KW-0819">tRNA processing</keyword>
<evidence type="ECO:0000256" key="7">
    <source>
        <dbReference type="PIRSR" id="PIRSR029256-1"/>
    </source>
</evidence>
<dbReference type="HAMAP" id="MF_01885">
    <property type="entry name" value="tRNA_methyltr_TrmL"/>
    <property type="match status" value="1"/>
</dbReference>
<reference evidence="9 10" key="1">
    <citation type="submission" date="2019-07" db="EMBL/GenBank/DDBJ databases">
        <title>Complete Genome Sequence of Leptotrichia goodfellowii Strain JCM 16774.</title>
        <authorList>
            <person name="Watanabe S."/>
            <person name="Cui L."/>
        </authorList>
    </citation>
    <scope>NUCLEOTIDE SEQUENCE [LARGE SCALE GENOMIC DNA]</scope>
    <source>
        <strain evidence="9 10">JCM16774</strain>
    </source>
</reference>
<dbReference type="InterPro" id="IPR016914">
    <property type="entry name" value="TrmL"/>
</dbReference>
<dbReference type="EMBL" id="AP019822">
    <property type="protein sequence ID" value="BBM36645.1"/>
    <property type="molecule type" value="Genomic_DNA"/>
</dbReference>
<name>A0A510JEH6_9FUSO</name>
<organism evidence="9 10">
    <name type="scientific">Pseudoleptotrichia goodfellowii</name>
    <dbReference type="NCBI Taxonomy" id="157692"/>
    <lineage>
        <taxon>Bacteria</taxon>
        <taxon>Fusobacteriati</taxon>
        <taxon>Fusobacteriota</taxon>
        <taxon>Fusobacteriia</taxon>
        <taxon>Fusobacteriales</taxon>
        <taxon>Leptotrichiaceae</taxon>
        <taxon>Pseudoleptotrichia</taxon>
    </lineage>
</organism>
<dbReference type="InterPro" id="IPR001537">
    <property type="entry name" value="SpoU_MeTrfase"/>
</dbReference>
<evidence type="ECO:0000313" key="10">
    <source>
        <dbReference type="Proteomes" id="UP000321606"/>
    </source>
</evidence>
<comment type="catalytic activity">
    <reaction evidence="6">
        <text>5-carboxymethylaminomethyluridine(34) in tRNA(Leu) + S-adenosyl-L-methionine = 5-carboxymethylaminomethyl-2'-O-methyluridine(34) in tRNA(Leu) + S-adenosyl-L-homocysteine + H(+)</text>
        <dbReference type="Rhea" id="RHEA:43088"/>
        <dbReference type="Rhea" id="RHEA-COMP:10333"/>
        <dbReference type="Rhea" id="RHEA-COMP:10334"/>
        <dbReference type="ChEBI" id="CHEBI:15378"/>
        <dbReference type="ChEBI" id="CHEBI:57856"/>
        <dbReference type="ChEBI" id="CHEBI:59789"/>
        <dbReference type="ChEBI" id="CHEBI:74508"/>
        <dbReference type="ChEBI" id="CHEBI:74511"/>
        <dbReference type="EC" id="2.1.1.207"/>
    </reaction>
</comment>
<dbReference type="EC" id="2.1.1.207" evidence="6"/>
<proteinExistence type="inferred from homology"/>
<comment type="subcellular location">
    <subcellularLocation>
        <location evidence="6">Cytoplasm</location>
    </subcellularLocation>
</comment>